<organism evidence="1 2">
    <name type="scientific">Papaver atlanticum</name>
    <dbReference type="NCBI Taxonomy" id="357466"/>
    <lineage>
        <taxon>Eukaryota</taxon>
        <taxon>Viridiplantae</taxon>
        <taxon>Streptophyta</taxon>
        <taxon>Embryophyta</taxon>
        <taxon>Tracheophyta</taxon>
        <taxon>Spermatophyta</taxon>
        <taxon>Magnoliopsida</taxon>
        <taxon>Ranunculales</taxon>
        <taxon>Papaveraceae</taxon>
        <taxon>Papaveroideae</taxon>
        <taxon>Papaver</taxon>
    </lineage>
</organism>
<dbReference type="AlphaFoldDB" id="A0AAD4TL82"/>
<name>A0AAD4TL82_9MAGN</name>
<keyword evidence="2" id="KW-1185">Reference proteome</keyword>
<dbReference type="EMBL" id="JAJJMB010000242">
    <property type="protein sequence ID" value="KAI3962789.1"/>
    <property type="molecule type" value="Genomic_DNA"/>
</dbReference>
<evidence type="ECO:0000313" key="2">
    <source>
        <dbReference type="Proteomes" id="UP001202328"/>
    </source>
</evidence>
<accession>A0AAD4TL82</accession>
<evidence type="ECO:0000313" key="1">
    <source>
        <dbReference type="EMBL" id="KAI3962789.1"/>
    </source>
</evidence>
<sequence length="119" mass="13296">MIIIDHSIISLTHHQRYFEVVYECEDGNIVSGSSHPSGDEIVCFTTAGGCKVCNFHKTCCVKASMPTMPHKVAGQFGFLQGVGSLNGFEFPIHVPKALCLWKETLKVFSRCRVSKIYLW</sequence>
<comment type="caution">
    <text evidence="1">The sequence shown here is derived from an EMBL/GenBank/DDBJ whole genome shotgun (WGS) entry which is preliminary data.</text>
</comment>
<reference evidence="1" key="1">
    <citation type="submission" date="2022-04" db="EMBL/GenBank/DDBJ databases">
        <title>A functionally conserved STORR gene fusion in Papaver species that diverged 16.8 million years ago.</title>
        <authorList>
            <person name="Catania T."/>
        </authorList>
    </citation>
    <scope>NUCLEOTIDE SEQUENCE</scope>
    <source>
        <strain evidence="1">S-188037</strain>
    </source>
</reference>
<gene>
    <name evidence="1" type="ORF">MKW98_029948</name>
</gene>
<proteinExistence type="predicted"/>
<protein>
    <submittedName>
        <fullName evidence="1">Uncharacterized protein</fullName>
    </submittedName>
</protein>
<dbReference type="Proteomes" id="UP001202328">
    <property type="component" value="Unassembled WGS sequence"/>
</dbReference>